<feature type="binding site" evidence="4">
    <location>
        <position position="66"/>
    </location>
    <ligand>
        <name>a divalent metal cation</name>
        <dbReference type="ChEBI" id="CHEBI:60240"/>
        <label>1</label>
    </ligand>
</feature>
<feature type="binding site" evidence="4">
    <location>
        <position position="225"/>
    </location>
    <ligand>
        <name>a divalent metal cation</name>
        <dbReference type="ChEBI" id="CHEBI:60240"/>
        <label>1</label>
    </ligand>
</feature>
<evidence type="ECO:0000256" key="3">
    <source>
        <dbReference type="ARBA" id="ARBA00022723"/>
    </source>
</evidence>
<protein>
    <recommendedName>
        <fullName evidence="2">GTP cyclohydrolase 1 type 2 homolog</fullName>
    </recommendedName>
</protein>
<comment type="caution">
    <text evidence="5">The sequence shown here is derived from an EMBL/GenBank/DDBJ whole genome shotgun (WGS) entry which is preliminary data.</text>
</comment>
<dbReference type="FunFam" id="3.40.1390.30:FF:000001">
    <property type="entry name" value="GTP cyclohydrolase 1 type 2"/>
    <property type="match status" value="1"/>
</dbReference>
<dbReference type="Proteomes" id="UP000004978">
    <property type="component" value="Unassembled WGS sequence"/>
</dbReference>
<dbReference type="Gene3D" id="3.40.1390.30">
    <property type="entry name" value="NIF3 (NGG1p interacting factor 3)-like"/>
    <property type="match status" value="1"/>
</dbReference>
<dbReference type="PANTHER" id="PTHR13799">
    <property type="entry name" value="NGG1 INTERACTING FACTOR 3"/>
    <property type="match status" value="1"/>
</dbReference>
<feature type="binding site" evidence="4">
    <location>
        <position position="106"/>
    </location>
    <ligand>
        <name>a divalent metal cation</name>
        <dbReference type="ChEBI" id="CHEBI:60240"/>
        <label>1</label>
    </ligand>
</feature>
<evidence type="ECO:0000313" key="6">
    <source>
        <dbReference type="Proteomes" id="UP000004978"/>
    </source>
</evidence>
<name>F9UJS5_9BACT</name>
<dbReference type="InterPro" id="IPR002678">
    <property type="entry name" value="DUF34/NIF3"/>
</dbReference>
<gene>
    <name evidence="5" type="ORF">MCSF7_00639</name>
</gene>
<dbReference type="eggNOG" id="COG0327">
    <property type="taxonomic scope" value="Bacteria"/>
</dbReference>
<dbReference type="SUPFAM" id="SSF102705">
    <property type="entry name" value="NIF3 (NGG1p interacting factor 3)-like"/>
    <property type="match status" value="1"/>
</dbReference>
<sequence>MQLRKIVNYLHSLYPLEKKEIWDPSGFSVKFNLSEKFKGAIVALDLTDDVLAKALELDANLIITHHPFKFQKTWDDEFNVAPYKKGILEILKAKRINVLALHTNFDNSSFGTSKRIVEELGLIDYLFEDENPYGAVIKGHNLNFYDLVKLIKSKLNLNALRTNIKNQNFELDKVAFLSGSGANVEVNNYTLNNFSLIVTSDIKWSDWVNYQQIKAPLLEIPHLDEQVFTRVIKNDLLTFKTKEKVSVEEVLLEEIYFNL</sequence>
<proteinExistence type="inferred from homology"/>
<keyword evidence="3 4" id="KW-0479">Metal-binding</keyword>
<evidence type="ECO:0000256" key="2">
    <source>
        <dbReference type="ARBA" id="ARBA00022112"/>
    </source>
</evidence>
<dbReference type="GO" id="GO:0005737">
    <property type="term" value="C:cytoplasm"/>
    <property type="evidence" value="ECO:0007669"/>
    <property type="project" value="TreeGrafter"/>
</dbReference>
<accession>F9UJS5</accession>
<keyword evidence="6" id="KW-1185">Reference proteome</keyword>
<feature type="binding site" evidence="4">
    <location>
        <position position="222"/>
    </location>
    <ligand>
        <name>a divalent metal cation</name>
        <dbReference type="ChEBI" id="CHEBI:60240"/>
        <label>1</label>
    </ligand>
</feature>
<evidence type="ECO:0000256" key="1">
    <source>
        <dbReference type="ARBA" id="ARBA00006964"/>
    </source>
</evidence>
<dbReference type="PANTHER" id="PTHR13799:SF14">
    <property type="entry name" value="GTP CYCLOHYDROLASE 1 TYPE 2 HOMOLOG"/>
    <property type="match status" value="1"/>
</dbReference>
<dbReference type="AlphaFoldDB" id="F9UJS5"/>
<evidence type="ECO:0000313" key="5">
    <source>
        <dbReference type="EMBL" id="EGV00271.1"/>
    </source>
</evidence>
<dbReference type="Pfam" id="PF01784">
    <property type="entry name" value="DUF34_NIF3"/>
    <property type="match status" value="1"/>
</dbReference>
<comment type="similarity">
    <text evidence="1">Belongs to the GTP cyclohydrolase I type 2/NIF3 family.</text>
</comment>
<feature type="binding site" evidence="4">
    <location>
        <position position="65"/>
    </location>
    <ligand>
        <name>a divalent metal cation</name>
        <dbReference type="ChEBI" id="CHEBI:60240"/>
        <label>1</label>
    </ligand>
</feature>
<dbReference type="InterPro" id="IPR036069">
    <property type="entry name" value="DUF34/NIF3_sf"/>
</dbReference>
<dbReference type="RefSeq" id="WP_006608542.1">
    <property type="nucleotide sequence ID" value="NZ_AFXA01000009.1"/>
</dbReference>
<dbReference type="STRING" id="1037410.MCSF7_00639"/>
<organism evidence="5 6">
    <name type="scientific">Mycoplasmopsis columbina SF7</name>
    <dbReference type="NCBI Taxonomy" id="1037410"/>
    <lineage>
        <taxon>Bacteria</taxon>
        <taxon>Bacillati</taxon>
        <taxon>Mycoplasmatota</taxon>
        <taxon>Mycoplasmoidales</taxon>
        <taxon>Metamycoplasmataceae</taxon>
        <taxon>Mycoplasmopsis</taxon>
    </lineage>
</organism>
<reference evidence="5 6" key="1">
    <citation type="journal article" date="2013" name="Genome Announc.">
        <title>Genome Sequence of Mycoplasma columbinum Strain SF7.</title>
        <authorList>
            <person name="Guo Z."/>
            <person name="Xu X."/>
            <person name="Zheng Q."/>
            <person name="Li T."/>
            <person name="Kuang S."/>
            <person name="Zhang Z."/>
            <person name="Chen Y."/>
            <person name="Lu X."/>
            <person name="Zhou R."/>
            <person name="Bi D."/>
            <person name="Jin H."/>
        </authorList>
    </citation>
    <scope>NUCLEOTIDE SEQUENCE [LARGE SCALE GENOMIC DNA]</scope>
    <source>
        <strain evidence="5 6">SF7</strain>
    </source>
</reference>
<dbReference type="GO" id="GO:0046872">
    <property type="term" value="F:metal ion binding"/>
    <property type="evidence" value="ECO:0007669"/>
    <property type="project" value="UniProtKB-KW"/>
</dbReference>
<evidence type="ECO:0000256" key="4">
    <source>
        <dbReference type="PIRSR" id="PIRSR602678-1"/>
    </source>
</evidence>
<dbReference type="EMBL" id="AFXA01000009">
    <property type="protein sequence ID" value="EGV00271.1"/>
    <property type="molecule type" value="Genomic_DNA"/>
</dbReference>